<evidence type="ECO:0000313" key="11">
    <source>
        <dbReference type="EMBL" id="ACV69137.1"/>
    </source>
</evidence>
<dbReference type="PROSITE" id="PS51202">
    <property type="entry name" value="RCK_C"/>
    <property type="match status" value="1"/>
</dbReference>
<dbReference type="InterPro" id="IPR036291">
    <property type="entry name" value="NAD(P)-bd_dom_sf"/>
</dbReference>
<evidence type="ECO:0000256" key="8">
    <source>
        <dbReference type="SAM" id="Phobius"/>
    </source>
</evidence>
<evidence type="ECO:0000259" key="9">
    <source>
        <dbReference type="PROSITE" id="PS51201"/>
    </source>
</evidence>
<evidence type="ECO:0000256" key="3">
    <source>
        <dbReference type="ARBA" id="ARBA00022448"/>
    </source>
</evidence>
<evidence type="ECO:0000256" key="1">
    <source>
        <dbReference type="ARBA" id="ARBA00004141"/>
    </source>
</evidence>
<dbReference type="InterPro" id="IPR006037">
    <property type="entry name" value="RCK_C"/>
</dbReference>
<dbReference type="InterPro" id="IPR003148">
    <property type="entry name" value="RCK_N"/>
</dbReference>
<feature type="transmembrane region" description="Helical" evidence="8">
    <location>
        <begin position="295"/>
        <end position="317"/>
    </location>
</feature>
<dbReference type="Pfam" id="PF00999">
    <property type="entry name" value="Na_H_Exchanger"/>
    <property type="match status" value="1"/>
</dbReference>
<dbReference type="Gene3D" id="3.30.70.1450">
    <property type="entry name" value="Regulator of K+ conductance, C-terminal domain"/>
    <property type="match status" value="1"/>
</dbReference>
<dbReference type="SUPFAM" id="SSF116726">
    <property type="entry name" value="TrkA C-terminal domain-like"/>
    <property type="match status" value="1"/>
</dbReference>
<comment type="similarity">
    <text evidence="2">Belongs to the monovalent cation:proton antiporter 2 (CPA2) transporter (TC 2.A.37) family.</text>
</comment>
<dbReference type="GO" id="GO:0008324">
    <property type="term" value="F:monoatomic cation transmembrane transporter activity"/>
    <property type="evidence" value="ECO:0007669"/>
    <property type="project" value="InterPro"/>
</dbReference>
<reference evidence="12" key="1">
    <citation type="submission" date="2009-09" db="EMBL/GenBank/DDBJ databases">
        <title>The complete chromosome of Desulfohalobium retbaense DSM 5692.</title>
        <authorList>
            <consortium name="US DOE Joint Genome Institute (JGI-PGF)"/>
            <person name="Lucas S."/>
            <person name="Copeland A."/>
            <person name="Lapidus A."/>
            <person name="Glavina del Rio T."/>
            <person name="Dalin E."/>
            <person name="Tice H."/>
            <person name="Bruce D."/>
            <person name="Goodwin L."/>
            <person name="Pitluck S."/>
            <person name="Kyrpides N."/>
            <person name="Mavromatis K."/>
            <person name="Ivanova N."/>
            <person name="Mikhailova N."/>
            <person name="Munk A.C."/>
            <person name="Brettin T."/>
            <person name="Detter J.C."/>
            <person name="Han C."/>
            <person name="Tapia R."/>
            <person name="Larimer F."/>
            <person name="Land M."/>
            <person name="Hauser L."/>
            <person name="Markowitz V."/>
            <person name="Cheng J.-F."/>
            <person name="Hugenholtz P."/>
            <person name="Woyke T."/>
            <person name="Wu D."/>
            <person name="Spring S."/>
            <person name="Klenk H.-P."/>
            <person name="Eisen J.A."/>
        </authorList>
    </citation>
    <scope>NUCLEOTIDE SEQUENCE [LARGE SCALE GENOMIC DNA]</scope>
    <source>
        <strain evidence="12">DSM 5692</strain>
    </source>
</reference>
<organism evidence="11 12">
    <name type="scientific">Desulfohalobium retbaense (strain ATCC 49708 / DSM 5692 / JCM 16813 / HR100)</name>
    <dbReference type="NCBI Taxonomy" id="485915"/>
    <lineage>
        <taxon>Bacteria</taxon>
        <taxon>Pseudomonadati</taxon>
        <taxon>Thermodesulfobacteriota</taxon>
        <taxon>Desulfovibrionia</taxon>
        <taxon>Desulfovibrionales</taxon>
        <taxon>Desulfohalobiaceae</taxon>
        <taxon>Desulfohalobium</taxon>
    </lineage>
</organism>
<dbReference type="GO" id="GO:0006813">
    <property type="term" value="P:potassium ion transport"/>
    <property type="evidence" value="ECO:0007669"/>
    <property type="project" value="UniProtKB-KW"/>
</dbReference>
<gene>
    <name evidence="11" type="ordered locus">Dret_1853</name>
</gene>
<feature type="transmembrane region" description="Helical" evidence="8">
    <location>
        <begin position="86"/>
        <end position="109"/>
    </location>
</feature>
<accession>C8X3Z0</accession>
<keyword evidence="4" id="KW-0406">Ion transport</keyword>
<dbReference type="OrthoDB" id="9781411at2"/>
<feature type="domain" description="RCK C-terminal" evidence="10">
    <location>
        <begin position="568"/>
        <end position="653"/>
    </location>
</feature>
<evidence type="ECO:0000313" key="12">
    <source>
        <dbReference type="Proteomes" id="UP000001052"/>
    </source>
</evidence>
<feature type="transmembrane region" description="Helical" evidence="8">
    <location>
        <begin position="217"/>
        <end position="234"/>
    </location>
</feature>
<dbReference type="STRING" id="485915.Dret_1853"/>
<dbReference type="GO" id="GO:1902600">
    <property type="term" value="P:proton transmembrane transport"/>
    <property type="evidence" value="ECO:0007669"/>
    <property type="project" value="InterPro"/>
</dbReference>
<dbReference type="eggNOG" id="COG1226">
    <property type="taxonomic scope" value="Bacteria"/>
</dbReference>
<dbReference type="Gene3D" id="3.40.50.720">
    <property type="entry name" value="NAD(P)-binding Rossmann-like Domain"/>
    <property type="match status" value="1"/>
</dbReference>
<protein>
    <submittedName>
        <fullName evidence="11">Sodium/hydrogen exchanger</fullName>
    </submittedName>
</protein>
<name>C8X3Z0_DESRD</name>
<dbReference type="Proteomes" id="UP000001052">
    <property type="component" value="Chromosome"/>
</dbReference>
<dbReference type="HOGENOM" id="CLU_005126_9_0_7"/>
<evidence type="ECO:0000256" key="6">
    <source>
        <dbReference type="ARBA" id="ARBA00022989"/>
    </source>
</evidence>
<keyword evidence="12" id="KW-1185">Reference proteome</keyword>
<dbReference type="PANTHER" id="PTHR42751">
    <property type="entry name" value="SODIUM/HYDROGEN EXCHANGER FAMILY/TRKA DOMAIN PROTEIN"/>
    <property type="match status" value="1"/>
</dbReference>
<feature type="transmembrane region" description="Helical" evidence="8">
    <location>
        <begin position="115"/>
        <end position="135"/>
    </location>
</feature>
<dbReference type="SUPFAM" id="SSF51735">
    <property type="entry name" value="NAD(P)-binding Rossmann-fold domains"/>
    <property type="match status" value="1"/>
</dbReference>
<feature type="transmembrane region" description="Helical" evidence="8">
    <location>
        <begin position="147"/>
        <end position="169"/>
    </location>
</feature>
<dbReference type="eggNOG" id="COG0475">
    <property type="taxonomic scope" value="Bacteria"/>
</dbReference>
<feature type="transmembrane region" description="Helical" evidence="8">
    <location>
        <begin position="358"/>
        <end position="377"/>
    </location>
</feature>
<evidence type="ECO:0000256" key="2">
    <source>
        <dbReference type="ARBA" id="ARBA00005551"/>
    </source>
</evidence>
<keyword evidence="5 8" id="KW-0812">Transmembrane</keyword>
<feature type="domain" description="RCK N-terminal" evidence="9">
    <location>
        <begin position="402"/>
        <end position="519"/>
    </location>
</feature>
<comment type="subcellular location">
    <subcellularLocation>
        <location evidence="1">Membrane</location>
        <topology evidence="1">Multi-pass membrane protein</topology>
    </subcellularLocation>
</comment>
<keyword evidence="3" id="KW-0813">Transport</keyword>
<dbReference type="InterPro" id="IPR006153">
    <property type="entry name" value="Cation/H_exchanger_TM"/>
</dbReference>
<sequence>MDTPLFQDLILICGLSVASIWLFTRLRLPPLVGFLLAGILVGPHGFGWVRSGHEVELLAEIGVILLLFTIGLEFSLERLMRIKRAVLLGGSVQLVVTAVVVTLLSAWGGLKLNQAVFFGLAIALSSTAIVLKVLQEKSWLETPHGQSILGMLIFQDIAVVPILLSVQILGGSEPLTAGGLGLLLLKMAAVLVVIFYGINYVIPKLFRSVAQTQNREIFLLFVIVLCFSVAWLTSKAGLSLALGGFLSGLVISRSEYSLQALSSIQPFRDVFTSFFFVSIGMLFNVGAVVANPLLIVGLGLAVYALKSVLAAAGALTLRLPLRSAVFTGLALGQVGEFSFIALQAGAETGLVGARLYDTTLAFAVVSMALTPFVIAVAPRLGRLVDRIWPQSFEEDSSDVSMRDHLLVIGFGVSGRNMAQAARFADIPYLILELNPVTVSEQQALGVPIHFGDATQAGVLEHFGIKGAAVMVVAVNDPQATRHIVQLAKTLNPSLHLIVRTRFVEELPALRAVGADEIVSEQYEASIEMFARILARYSVSVEDIEQAVGMIRAQDYGLLRGRRQSSGNITHVRLEREEGDVCSLPVVSKSPVSQMTLAQTHLWTTYQVTVVAIQREGRVLNNPRGDEVLSAGDEVYVIGRPQDVVNAYLTLFVAPGESDERFDPDRFTGPACLKAYLSKMPPDSKDPGT</sequence>
<evidence type="ECO:0000256" key="5">
    <source>
        <dbReference type="ARBA" id="ARBA00022692"/>
    </source>
</evidence>
<dbReference type="Gene3D" id="1.20.1530.20">
    <property type="match status" value="1"/>
</dbReference>
<reference evidence="11 12" key="2">
    <citation type="journal article" date="2010" name="Stand. Genomic Sci.">
        <title>Complete genome sequence of Desulfohalobium retbaense type strain (HR(100)).</title>
        <authorList>
            <person name="Spring S."/>
            <person name="Nolan M."/>
            <person name="Lapidus A."/>
            <person name="Glavina Del Rio T."/>
            <person name="Copeland A."/>
            <person name="Tice H."/>
            <person name="Cheng J.F."/>
            <person name="Lucas S."/>
            <person name="Land M."/>
            <person name="Chen F."/>
            <person name="Bruce D."/>
            <person name="Goodwin L."/>
            <person name="Pitluck S."/>
            <person name="Ivanova N."/>
            <person name="Mavromatis K."/>
            <person name="Mikhailova N."/>
            <person name="Pati A."/>
            <person name="Chen A."/>
            <person name="Palaniappan K."/>
            <person name="Hauser L."/>
            <person name="Chang Y.J."/>
            <person name="Jeffries C.D."/>
            <person name="Munk C."/>
            <person name="Kiss H."/>
            <person name="Chain P."/>
            <person name="Han C."/>
            <person name="Brettin T."/>
            <person name="Detter J.C."/>
            <person name="Schuler E."/>
            <person name="Goker M."/>
            <person name="Rohde M."/>
            <person name="Bristow J."/>
            <person name="Eisen J.A."/>
            <person name="Markowitz V."/>
            <person name="Hugenholtz P."/>
            <person name="Kyrpides N.C."/>
            <person name="Klenk H.P."/>
        </authorList>
    </citation>
    <scope>NUCLEOTIDE SEQUENCE [LARGE SCALE GENOMIC DNA]</scope>
    <source>
        <strain evidence="11 12">DSM 5692</strain>
    </source>
</reference>
<dbReference type="InterPro" id="IPR036721">
    <property type="entry name" value="RCK_C_sf"/>
</dbReference>
<proteinExistence type="inferred from homology"/>
<keyword evidence="4" id="KW-0633">Potassium transport</keyword>
<evidence type="ECO:0000256" key="4">
    <source>
        <dbReference type="ARBA" id="ARBA00022538"/>
    </source>
</evidence>
<feature type="transmembrane region" description="Helical" evidence="8">
    <location>
        <begin position="175"/>
        <end position="196"/>
    </location>
</feature>
<keyword evidence="4" id="KW-0630">Potassium</keyword>
<dbReference type="AlphaFoldDB" id="C8X3Z0"/>
<keyword evidence="6 8" id="KW-1133">Transmembrane helix</keyword>
<dbReference type="GO" id="GO:0016020">
    <property type="term" value="C:membrane"/>
    <property type="evidence" value="ECO:0007669"/>
    <property type="project" value="UniProtKB-SubCell"/>
</dbReference>
<feature type="transmembrane region" description="Helical" evidence="8">
    <location>
        <begin position="55"/>
        <end position="74"/>
    </location>
</feature>
<dbReference type="Pfam" id="PF02254">
    <property type="entry name" value="TrkA_N"/>
    <property type="match status" value="1"/>
</dbReference>
<dbReference type="eggNOG" id="COG0490">
    <property type="taxonomic scope" value="Bacteria"/>
</dbReference>
<dbReference type="RefSeq" id="WP_015752280.1">
    <property type="nucleotide sequence ID" value="NC_013223.1"/>
</dbReference>
<feature type="transmembrane region" description="Helical" evidence="8">
    <location>
        <begin position="6"/>
        <end position="24"/>
    </location>
</feature>
<feature type="transmembrane region" description="Helical" evidence="8">
    <location>
        <begin position="324"/>
        <end position="346"/>
    </location>
</feature>
<dbReference type="InterPro" id="IPR038770">
    <property type="entry name" value="Na+/solute_symporter_sf"/>
</dbReference>
<dbReference type="PANTHER" id="PTHR42751:SF3">
    <property type="entry name" value="SODIUM_GLUTAMATE SYMPORTER"/>
    <property type="match status" value="1"/>
</dbReference>
<dbReference type="PROSITE" id="PS51201">
    <property type="entry name" value="RCK_N"/>
    <property type="match status" value="1"/>
</dbReference>
<feature type="transmembrane region" description="Helical" evidence="8">
    <location>
        <begin position="31"/>
        <end position="49"/>
    </location>
</feature>
<dbReference type="Pfam" id="PF02080">
    <property type="entry name" value="TrkA_C"/>
    <property type="match status" value="1"/>
</dbReference>
<dbReference type="EMBL" id="CP001734">
    <property type="protein sequence ID" value="ACV69137.1"/>
    <property type="molecule type" value="Genomic_DNA"/>
</dbReference>
<feature type="transmembrane region" description="Helical" evidence="8">
    <location>
        <begin position="270"/>
        <end position="289"/>
    </location>
</feature>
<dbReference type="GO" id="GO:0015297">
    <property type="term" value="F:antiporter activity"/>
    <property type="evidence" value="ECO:0007669"/>
    <property type="project" value="InterPro"/>
</dbReference>
<evidence type="ECO:0000259" key="10">
    <source>
        <dbReference type="PROSITE" id="PS51202"/>
    </source>
</evidence>
<dbReference type="KEGG" id="drt:Dret_1853"/>
<evidence type="ECO:0000256" key="7">
    <source>
        <dbReference type="ARBA" id="ARBA00023136"/>
    </source>
</evidence>
<keyword evidence="7 8" id="KW-0472">Membrane</keyword>